<evidence type="ECO:0000256" key="5">
    <source>
        <dbReference type="ARBA" id="ARBA00023002"/>
    </source>
</evidence>
<dbReference type="PANTHER" id="PTHR30096">
    <property type="entry name" value="4,5-DOPA DIOXYGENASE EXTRADIOL-LIKE PROTEIN"/>
    <property type="match status" value="1"/>
</dbReference>
<dbReference type="CDD" id="cd07363">
    <property type="entry name" value="45_DOPA_Dioxygenase"/>
    <property type="match status" value="1"/>
</dbReference>
<evidence type="ECO:0000256" key="1">
    <source>
        <dbReference type="ARBA" id="ARBA00001947"/>
    </source>
</evidence>
<sequence>MKITTAYISHGGGPLPILESNRPEGESGENHHKEMIEILQQLSKDIPKPDAIVVVSAHWEAASVNVTTGEQPKLIYDYYGFPASAYRLQYPALGIPNLAASIVSGLQNKGISAVTNSRRGFDHGMFIPLTIMYPNADIPCVQVSLCADLDASKHLDLGKSLRQILEERQNYEHVLILGSGTSFHNMRAFFDDSEQAHINAHRFNNWLQDTMASSAIAEPARLQQLIEWNRAPGAIFSHPRPEHLIPLHVCYGANERNVDNTISLTLLTKPASMFVWNA</sequence>
<dbReference type="Gene3D" id="3.40.830.10">
    <property type="entry name" value="LigB-like"/>
    <property type="match status" value="1"/>
</dbReference>
<dbReference type="GO" id="GO:0008270">
    <property type="term" value="F:zinc ion binding"/>
    <property type="evidence" value="ECO:0007669"/>
    <property type="project" value="InterPro"/>
</dbReference>
<dbReference type="GO" id="GO:0016702">
    <property type="term" value="F:oxidoreductase activity, acting on single donors with incorporation of molecular oxygen, incorporation of two atoms of oxygen"/>
    <property type="evidence" value="ECO:0007669"/>
    <property type="project" value="UniProtKB-ARBA"/>
</dbReference>
<reference evidence="7 8" key="1">
    <citation type="submission" date="2020-01" db="EMBL/GenBank/DDBJ databases">
        <authorList>
            <person name="Chen J."/>
            <person name="Zhu S."/>
            <person name="Yang J."/>
        </authorList>
    </citation>
    <scope>NUCLEOTIDE SEQUENCE [LARGE SCALE GENOMIC DNA]</scope>
    <source>
        <strain evidence="7 8">345S023</strain>
    </source>
</reference>
<protein>
    <submittedName>
        <fullName evidence="7">Dioxygenase</fullName>
    </submittedName>
</protein>
<proteinExistence type="inferred from homology"/>
<accession>A0A7X5RL11</accession>
<feature type="domain" description="Extradiol ring-cleavage dioxygenase class III enzyme subunit B" evidence="6">
    <location>
        <begin position="6"/>
        <end position="256"/>
    </location>
</feature>
<name>A0A7X5RL11_9ALTE</name>
<evidence type="ECO:0000256" key="4">
    <source>
        <dbReference type="ARBA" id="ARBA00022833"/>
    </source>
</evidence>
<dbReference type="RefSeq" id="WP_163084805.1">
    <property type="nucleotide sequence ID" value="NZ_JAAAWN010000009.1"/>
</dbReference>
<evidence type="ECO:0000256" key="3">
    <source>
        <dbReference type="ARBA" id="ARBA00022723"/>
    </source>
</evidence>
<evidence type="ECO:0000259" key="6">
    <source>
        <dbReference type="Pfam" id="PF02900"/>
    </source>
</evidence>
<comment type="caution">
    <text evidence="7">The sequence shown here is derived from an EMBL/GenBank/DDBJ whole genome shotgun (WGS) entry which is preliminary data.</text>
</comment>
<dbReference type="GO" id="GO:0008198">
    <property type="term" value="F:ferrous iron binding"/>
    <property type="evidence" value="ECO:0007669"/>
    <property type="project" value="InterPro"/>
</dbReference>
<gene>
    <name evidence="7" type="ORF">GTH32_08465</name>
</gene>
<organism evidence="7 8">
    <name type="scientific">Alteromonas profundi</name>
    <dbReference type="NCBI Taxonomy" id="2696062"/>
    <lineage>
        <taxon>Bacteria</taxon>
        <taxon>Pseudomonadati</taxon>
        <taxon>Pseudomonadota</taxon>
        <taxon>Gammaproteobacteria</taxon>
        <taxon>Alteromonadales</taxon>
        <taxon>Alteromonadaceae</taxon>
        <taxon>Alteromonas/Salinimonas group</taxon>
        <taxon>Alteromonas</taxon>
    </lineage>
</organism>
<keyword evidence="8" id="KW-1185">Reference proteome</keyword>
<comment type="cofactor">
    <cofactor evidence="1">
        <name>Zn(2+)</name>
        <dbReference type="ChEBI" id="CHEBI:29105"/>
    </cofactor>
</comment>
<dbReference type="Proteomes" id="UP000470213">
    <property type="component" value="Unassembled WGS sequence"/>
</dbReference>
<evidence type="ECO:0000256" key="2">
    <source>
        <dbReference type="ARBA" id="ARBA00007581"/>
    </source>
</evidence>
<evidence type="ECO:0000313" key="8">
    <source>
        <dbReference type="Proteomes" id="UP000470213"/>
    </source>
</evidence>
<dbReference type="PIRSF" id="PIRSF006157">
    <property type="entry name" value="Doxgns_DODA"/>
    <property type="match status" value="1"/>
</dbReference>
<keyword evidence="4" id="KW-0862">Zinc</keyword>
<dbReference type="SUPFAM" id="SSF53213">
    <property type="entry name" value="LigB-like"/>
    <property type="match status" value="1"/>
</dbReference>
<dbReference type="EMBL" id="JAAAWN010000009">
    <property type="protein sequence ID" value="NDV91214.1"/>
    <property type="molecule type" value="Genomic_DNA"/>
</dbReference>
<evidence type="ECO:0000313" key="7">
    <source>
        <dbReference type="EMBL" id="NDV91214.1"/>
    </source>
</evidence>
<dbReference type="InterPro" id="IPR004183">
    <property type="entry name" value="Xdiol_dOase_suB"/>
</dbReference>
<dbReference type="AlphaFoldDB" id="A0A7X5RL11"/>
<keyword evidence="5" id="KW-0560">Oxidoreductase</keyword>
<comment type="similarity">
    <text evidence="2">Belongs to the DODA-type extradiol aromatic ring-opening dioxygenase family.</text>
</comment>
<dbReference type="PANTHER" id="PTHR30096:SF0">
    <property type="entry name" value="4,5-DOPA DIOXYGENASE EXTRADIOL-LIKE PROTEIN"/>
    <property type="match status" value="1"/>
</dbReference>
<keyword evidence="3" id="KW-0479">Metal-binding</keyword>
<keyword evidence="7" id="KW-0223">Dioxygenase</keyword>
<dbReference type="InterPro" id="IPR014436">
    <property type="entry name" value="Extradiol_dOase_DODA"/>
</dbReference>
<dbReference type="Pfam" id="PF02900">
    <property type="entry name" value="LigB"/>
    <property type="match status" value="1"/>
</dbReference>